<dbReference type="GO" id="GO:0016740">
    <property type="term" value="F:transferase activity"/>
    <property type="evidence" value="ECO:0007669"/>
    <property type="project" value="UniProtKB-KW"/>
</dbReference>
<dbReference type="InterPro" id="IPR029044">
    <property type="entry name" value="Nucleotide-diphossugar_trans"/>
</dbReference>
<dbReference type="Gene3D" id="3.90.550.10">
    <property type="entry name" value="Spore Coat Polysaccharide Biosynthesis Protein SpsA, Chain A"/>
    <property type="match status" value="1"/>
</dbReference>
<dbReference type="RefSeq" id="WP_034377176.1">
    <property type="nucleotide sequence ID" value="NZ_AWTN01000001.1"/>
</dbReference>
<dbReference type="AlphaFoldDB" id="A0A0E3BLD6"/>
<gene>
    <name evidence="2" type="ORF">P245_00630</name>
</gene>
<reference evidence="2 3" key="1">
    <citation type="submission" date="2013-09" db="EMBL/GenBank/DDBJ databases">
        <title>High correlation between genotypes and phenotypes of environmental bacteria Comamonas testosteroni strains.</title>
        <authorList>
            <person name="Liu L."/>
            <person name="Zhu W."/>
            <person name="Xia X."/>
            <person name="Xu B."/>
            <person name="Luo M."/>
            <person name="Wang G."/>
        </authorList>
    </citation>
    <scope>NUCLEOTIDE SEQUENCE [LARGE SCALE GENOMIC DNA]</scope>
    <source>
        <strain evidence="2 3">JL14</strain>
    </source>
</reference>
<dbReference type="InterPro" id="IPR001173">
    <property type="entry name" value="Glyco_trans_2-like"/>
</dbReference>
<evidence type="ECO:0000313" key="2">
    <source>
        <dbReference type="EMBL" id="KGH00739.1"/>
    </source>
</evidence>
<feature type="domain" description="Glycosyltransferase 2-like" evidence="1">
    <location>
        <begin position="9"/>
        <end position="116"/>
    </location>
</feature>
<dbReference type="Proteomes" id="UP000029567">
    <property type="component" value="Unassembled WGS sequence"/>
</dbReference>
<accession>A0A0E3BLD6</accession>
<sequence length="310" mass="35818">MPNNPRIAVLLAAYNGENWLTEQVQSILAQKDVDVRIFVSLDKSSDASKSLLENMSAVNSRIIFLGEAVRGSAGKNFYGLIKNQDIPRNFDYYCLADQDDIWLDEKLSRAVEMLKGTASCGYSSNVTAFWASGEHRMIVKSQPQRKWDYLFEAAGPGCTYVLEAGLYKDLVDFLRASEIPVERFEAHDWLIYAFARSRCYPWTIDEHSYMLYRQHANNQVGANKGMRAYLKRFRMVMSGNWFDRAETLIRILGLHEQRPAKLVLEKKPSSYFKMALLVGELRRKKSEQLYLSLFLLLYSLNIAFKRIFRI</sequence>
<name>A0A0E3BLD6_9BURK</name>
<evidence type="ECO:0000313" key="3">
    <source>
        <dbReference type="Proteomes" id="UP000029567"/>
    </source>
</evidence>
<dbReference type="EMBL" id="AWTN01000001">
    <property type="protein sequence ID" value="KGH00739.1"/>
    <property type="molecule type" value="Genomic_DNA"/>
</dbReference>
<evidence type="ECO:0000259" key="1">
    <source>
        <dbReference type="Pfam" id="PF00535"/>
    </source>
</evidence>
<protein>
    <submittedName>
        <fullName evidence="2">Glycosyl transferase family 2</fullName>
    </submittedName>
</protein>
<dbReference type="SUPFAM" id="SSF53448">
    <property type="entry name" value="Nucleotide-diphospho-sugar transferases"/>
    <property type="match status" value="1"/>
</dbReference>
<proteinExistence type="predicted"/>
<keyword evidence="2" id="KW-0808">Transferase</keyword>
<dbReference type="Pfam" id="PF00535">
    <property type="entry name" value="Glycos_transf_2"/>
    <property type="match status" value="1"/>
</dbReference>
<organism evidence="2 3">
    <name type="scientific">Comamonas thiooxydans</name>
    <dbReference type="NCBI Taxonomy" id="363952"/>
    <lineage>
        <taxon>Bacteria</taxon>
        <taxon>Pseudomonadati</taxon>
        <taxon>Pseudomonadota</taxon>
        <taxon>Betaproteobacteria</taxon>
        <taxon>Burkholderiales</taxon>
        <taxon>Comamonadaceae</taxon>
        <taxon>Comamonas</taxon>
    </lineage>
</organism>
<comment type="caution">
    <text evidence="2">The sequence shown here is derived from an EMBL/GenBank/DDBJ whole genome shotgun (WGS) entry which is preliminary data.</text>
</comment>